<reference evidence="1" key="1">
    <citation type="submission" date="2018-02" db="EMBL/GenBank/DDBJ databases">
        <title>Rhizophora mucronata_Transcriptome.</title>
        <authorList>
            <person name="Meera S.P."/>
            <person name="Sreeshan A."/>
            <person name="Augustine A."/>
        </authorList>
    </citation>
    <scope>NUCLEOTIDE SEQUENCE</scope>
    <source>
        <tissue evidence="1">Leaf</tissue>
    </source>
</reference>
<accession>A0A2P2NLC4</accession>
<dbReference type="EMBL" id="GGEC01062804">
    <property type="protein sequence ID" value="MBX43288.1"/>
    <property type="molecule type" value="Transcribed_RNA"/>
</dbReference>
<evidence type="ECO:0000313" key="1">
    <source>
        <dbReference type="EMBL" id="MBX43288.1"/>
    </source>
</evidence>
<protein>
    <submittedName>
        <fullName evidence="1">Uncharacterized protein</fullName>
    </submittedName>
</protein>
<sequence>MSQCDQFYFLGSIIQRDKNLNEDIFHGTRVG</sequence>
<proteinExistence type="predicted"/>
<organism evidence="1">
    <name type="scientific">Rhizophora mucronata</name>
    <name type="common">Asiatic mangrove</name>
    <dbReference type="NCBI Taxonomy" id="61149"/>
    <lineage>
        <taxon>Eukaryota</taxon>
        <taxon>Viridiplantae</taxon>
        <taxon>Streptophyta</taxon>
        <taxon>Embryophyta</taxon>
        <taxon>Tracheophyta</taxon>
        <taxon>Spermatophyta</taxon>
        <taxon>Magnoliopsida</taxon>
        <taxon>eudicotyledons</taxon>
        <taxon>Gunneridae</taxon>
        <taxon>Pentapetalae</taxon>
        <taxon>rosids</taxon>
        <taxon>fabids</taxon>
        <taxon>Malpighiales</taxon>
        <taxon>Rhizophoraceae</taxon>
        <taxon>Rhizophora</taxon>
    </lineage>
</organism>
<name>A0A2P2NLC4_RHIMU</name>
<dbReference type="AlphaFoldDB" id="A0A2P2NLC4"/>